<evidence type="ECO:0000259" key="1">
    <source>
        <dbReference type="Pfam" id="PF05368"/>
    </source>
</evidence>
<reference evidence="2 3" key="1">
    <citation type="submission" date="2016-03" db="EMBL/GenBank/DDBJ databases">
        <authorList>
            <person name="Ploux O."/>
        </authorList>
    </citation>
    <scope>NUCLEOTIDE SEQUENCE [LARGE SCALE GENOMIC DNA]</scope>
    <source>
        <strain evidence="2 3">EC13</strain>
    </source>
</reference>
<name>A0A162GJN2_BDEBC</name>
<comment type="caution">
    <text evidence="2">The sequence shown here is derived from an EMBL/GenBank/DDBJ whole genome shotgun (WGS) entry which is preliminary data.</text>
</comment>
<evidence type="ECO:0000313" key="3">
    <source>
        <dbReference type="Proteomes" id="UP000075799"/>
    </source>
</evidence>
<dbReference type="PANTHER" id="PTHR43162:SF1">
    <property type="entry name" value="PRESTALK A DIFFERENTIATION PROTEIN A"/>
    <property type="match status" value="1"/>
</dbReference>
<dbReference type="SUPFAM" id="SSF51735">
    <property type="entry name" value="NAD(P)-binding Rossmann-fold domains"/>
    <property type="match status" value="1"/>
</dbReference>
<dbReference type="OrthoDB" id="5291590at2"/>
<dbReference type="EMBL" id="LUKD01000001">
    <property type="protein sequence ID" value="KYG68315.1"/>
    <property type="molecule type" value="Genomic_DNA"/>
</dbReference>
<organism evidence="2 3">
    <name type="scientific">Bdellovibrio bacteriovorus</name>
    <dbReference type="NCBI Taxonomy" id="959"/>
    <lineage>
        <taxon>Bacteria</taxon>
        <taxon>Pseudomonadati</taxon>
        <taxon>Bdellovibrionota</taxon>
        <taxon>Bdellovibrionia</taxon>
        <taxon>Bdellovibrionales</taxon>
        <taxon>Pseudobdellovibrionaceae</taxon>
        <taxon>Bdellovibrio</taxon>
    </lineage>
</organism>
<dbReference type="InterPro" id="IPR051604">
    <property type="entry name" value="Ergot_Alk_Oxidoreductase"/>
</dbReference>
<dbReference type="AlphaFoldDB" id="A0A162GJN2"/>
<dbReference type="RefSeq" id="WP_063205012.1">
    <property type="nucleotide sequence ID" value="NZ_LUKD01000001.1"/>
</dbReference>
<proteinExistence type="predicted"/>
<sequence>MILVMGATGNIGSKIVTHLLAHGQKVRCVARHFPNKENFQGAELAQGDANNVSFLMDAMLGCSAIFTMIPPNPKAEESRFYQNKFGEVIAEAIEEAGIKKVVNLSSVGADLESGTGPILGLHDQEERLSEITHADIMHLRCTYFMENLNNNISSLIGMNRFFGTINGDVPIPMVATRDIAARAAFLLMNPDFKSHNVEYLLGERDISMNEAVKILGNAVGRPDAEYVEVPPQEMRNYYIGAGLSEDWADVYLEMEEAFGNGTIAGTFQRNKINTTATSIEEFARTTFADAYNKALAKQNQVRFQQTQRGGEARP</sequence>
<dbReference type="PANTHER" id="PTHR43162">
    <property type="match status" value="1"/>
</dbReference>
<dbReference type="Gene3D" id="3.40.50.720">
    <property type="entry name" value="NAD(P)-binding Rossmann-like Domain"/>
    <property type="match status" value="1"/>
</dbReference>
<dbReference type="Proteomes" id="UP000075799">
    <property type="component" value="Unassembled WGS sequence"/>
</dbReference>
<accession>A0A162GJN2</accession>
<evidence type="ECO:0000313" key="2">
    <source>
        <dbReference type="EMBL" id="KYG68315.1"/>
    </source>
</evidence>
<dbReference type="CDD" id="cd05231">
    <property type="entry name" value="NmrA_TMR_like_1_SDR_a"/>
    <property type="match status" value="1"/>
</dbReference>
<feature type="domain" description="NmrA-like" evidence="1">
    <location>
        <begin position="2"/>
        <end position="259"/>
    </location>
</feature>
<dbReference type="Gene3D" id="3.90.25.10">
    <property type="entry name" value="UDP-galactose 4-epimerase, domain 1"/>
    <property type="match status" value="1"/>
</dbReference>
<dbReference type="Pfam" id="PF05368">
    <property type="entry name" value="NmrA"/>
    <property type="match status" value="1"/>
</dbReference>
<protein>
    <submittedName>
        <fullName evidence="2">Nucleoside-diphosphate sugar epimerase</fullName>
    </submittedName>
</protein>
<dbReference type="InterPro" id="IPR036291">
    <property type="entry name" value="NAD(P)-bd_dom_sf"/>
</dbReference>
<dbReference type="InterPro" id="IPR008030">
    <property type="entry name" value="NmrA-like"/>
</dbReference>
<gene>
    <name evidence="2" type="ORF">AZI87_03405</name>
</gene>